<dbReference type="InterPro" id="IPR002347">
    <property type="entry name" value="SDR_fam"/>
</dbReference>
<gene>
    <name evidence="2" type="ORF">JMN32_18205</name>
</gene>
<dbReference type="Pfam" id="PF00106">
    <property type="entry name" value="adh_short"/>
    <property type="match status" value="1"/>
</dbReference>
<dbReference type="PRINTS" id="PR00080">
    <property type="entry name" value="SDRFAMILY"/>
</dbReference>
<keyword evidence="3" id="KW-1185">Reference proteome</keyword>
<comment type="similarity">
    <text evidence="1">Belongs to the short-chain dehydrogenases/reductases (SDR) family.</text>
</comment>
<reference evidence="2" key="1">
    <citation type="submission" date="2021-01" db="EMBL/GenBank/DDBJ databases">
        <title>Fulvivirga kasyanovii gen. nov., sp nov., a novel member of the phylum Bacteroidetes isolated from seawater in a mussel farm.</title>
        <authorList>
            <person name="Zhao L.-H."/>
            <person name="Wang Z.-J."/>
        </authorList>
    </citation>
    <scope>NUCLEOTIDE SEQUENCE</scope>
    <source>
        <strain evidence="2">29W222</strain>
    </source>
</reference>
<evidence type="ECO:0000313" key="2">
    <source>
        <dbReference type="EMBL" id="MBL6448253.1"/>
    </source>
</evidence>
<dbReference type="EMBL" id="JAEUGD010000059">
    <property type="protein sequence ID" value="MBL6448253.1"/>
    <property type="molecule type" value="Genomic_DNA"/>
</dbReference>
<accession>A0A937G1B2</accession>
<proteinExistence type="inferred from homology"/>
<sequence length="253" mass="27701">MSLLEKGHQVAATMRNPLGKNKKIATELKDAGAIIIEMDVTDTESVNSGVQQAIDALGGLDVVVNNAGRGVSGMQEHFTPEDFQQILDVNVIGVQRVNRAALPFLRKQGRGLLIHISSLLGRIALPFYGPYQSAKWAVEAMAENYRVELSGFGVQSTIIEPGGYPTSFMTNLMTPSDSNRNESYGDFMDVPAMAAAGFEEQLKNTPEQNPQKVADAVAHLIETPAKERPFRTTLWILWVGEMEFKTTMTSLNS</sequence>
<dbReference type="PANTHER" id="PTHR43976:SF9">
    <property type="entry name" value="OXIDOREDUCTASE"/>
    <property type="match status" value="1"/>
</dbReference>
<dbReference type="Gene3D" id="3.40.50.720">
    <property type="entry name" value="NAD(P)-binding Rossmann-like Domain"/>
    <property type="match status" value="1"/>
</dbReference>
<protein>
    <submittedName>
        <fullName evidence="2">SDR family oxidoreductase</fullName>
    </submittedName>
</protein>
<dbReference type="PANTHER" id="PTHR43976">
    <property type="entry name" value="SHORT CHAIN DEHYDROGENASE"/>
    <property type="match status" value="1"/>
</dbReference>
<evidence type="ECO:0000256" key="1">
    <source>
        <dbReference type="RuleBase" id="RU000363"/>
    </source>
</evidence>
<dbReference type="Proteomes" id="UP000614216">
    <property type="component" value="Unassembled WGS sequence"/>
</dbReference>
<dbReference type="InterPro" id="IPR036291">
    <property type="entry name" value="NAD(P)-bd_dom_sf"/>
</dbReference>
<organism evidence="2 3">
    <name type="scientific">Fulvivirga marina</name>
    <dbReference type="NCBI Taxonomy" id="2494733"/>
    <lineage>
        <taxon>Bacteria</taxon>
        <taxon>Pseudomonadati</taxon>
        <taxon>Bacteroidota</taxon>
        <taxon>Cytophagia</taxon>
        <taxon>Cytophagales</taxon>
        <taxon>Fulvivirgaceae</taxon>
        <taxon>Fulvivirga</taxon>
    </lineage>
</organism>
<name>A0A937G1B2_9BACT</name>
<dbReference type="SUPFAM" id="SSF51735">
    <property type="entry name" value="NAD(P)-binding Rossmann-fold domains"/>
    <property type="match status" value="1"/>
</dbReference>
<dbReference type="CDD" id="cd05374">
    <property type="entry name" value="17beta-HSD-like_SDR_c"/>
    <property type="match status" value="1"/>
</dbReference>
<dbReference type="InterPro" id="IPR051911">
    <property type="entry name" value="SDR_oxidoreductase"/>
</dbReference>
<comment type="caution">
    <text evidence="2">The sequence shown here is derived from an EMBL/GenBank/DDBJ whole genome shotgun (WGS) entry which is preliminary data.</text>
</comment>
<evidence type="ECO:0000313" key="3">
    <source>
        <dbReference type="Proteomes" id="UP000614216"/>
    </source>
</evidence>
<dbReference type="AlphaFoldDB" id="A0A937G1B2"/>
<dbReference type="PRINTS" id="PR00081">
    <property type="entry name" value="GDHRDH"/>
</dbReference>